<dbReference type="STRING" id="1249627.D779_1023"/>
<evidence type="ECO:0000256" key="1">
    <source>
        <dbReference type="SAM" id="MobiDB-lite"/>
    </source>
</evidence>
<feature type="region of interest" description="Disordered" evidence="1">
    <location>
        <begin position="89"/>
        <end position="112"/>
    </location>
</feature>
<proteinExistence type="predicted"/>
<evidence type="ECO:0000313" key="2">
    <source>
        <dbReference type="EMBL" id="EXJ15799.1"/>
    </source>
</evidence>
<name>W9V8N8_9GAMM</name>
<evidence type="ECO:0000313" key="3">
    <source>
        <dbReference type="Proteomes" id="UP000019460"/>
    </source>
</evidence>
<organism evidence="2 3">
    <name type="scientific">Imhoffiella purpurea</name>
    <dbReference type="NCBI Taxonomy" id="1249627"/>
    <lineage>
        <taxon>Bacteria</taxon>
        <taxon>Pseudomonadati</taxon>
        <taxon>Pseudomonadota</taxon>
        <taxon>Gammaproteobacteria</taxon>
        <taxon>Chromatiales</taxon>
        <taxon>Chromatiaceae</taxon>
        <taxon>Imhoffiella</taxon>
    </lineage>
</organism>
<dbReference type="AlphaFoldDB" id="W9V8N8"/>
<dbReference type="EMBL" id="AONC01000021">
    <property type="protein sequence ID" value="EXJ15799.1"/>
    <property type="molecule type" value="Genomic_DNA"/>
</dbReference>
<reference evidence="2 3" key="1">
    <citation type="submission" date="2012-11" db="EMBL/GenBank/DDBJ databases">
        <title>Genome assembly of Thiorhodococcus sp. AK35.</title>
        <authorList>
            <person name="Nupur N."/>
            <person name="Khatri I."/>
            <person name="Subramanian S."/>
            <person name="Pinnaka A."/>
        </authorList>
    </citation>
    <scope>NUCLEOTIDE SEQUENCE [LARGE SCALE GENOMIC DNA]</scope>
    <source>
        <strain evidence="2 3">AK35</strain>
    </source>
</reference>
<gene>
    <name evidence="2" type="ORF">D779_1023</name>
</gene>
<accession>W9V8N8</accession>
<dbReference type="Proteomes" id="UP000019460">
    <property type="component" value="Unassembled WGS sequence"/>
</dbReference>
<feature type="compositionally biased region" description="Basic residues" evidence="1">
    <location>
        <begin position="89"/>
        <end position="99"/>
    </location>
</feature>
<comment type="caution">
    <text evidence="2">The sequence shown here is derived from an EMBL/GenBank/DDBJ whole genome shotgun (WGS) entry which is preliminary data.</text>
</comment>
<sequence>MIPCSDRWVVNRHTRIVNSREETAEPDPQRSMEGFGGKEGRAPVATHAHGSGVRPSLYMIAYNGGEVGHRPMSEAGLHPYPREHREHRAVRMRTHRRSAPSHLVHALRTPGNTPPLSYRSVRLFGRCRSRAERWQTPCSEDMDKNARPRRCRWQLRRASA</sequence>
<protein>
    <submittedName>
        <fullName evidence="2">Uncharacterized protein</fullName>
    </submittedName>
</protein>
<keyword evidence="3" id="KW-1185">Reference proteome</keyword>